<sequence>MVPRLMLKPGSSLRATSEFERPMTSVLESEKPHARVAERPNLKDQLNRATAEKKAIEKQEKTTKPPVMPEKRISWTNAECFIKPSSMVSLVIPFLDIETLHDPETETDKGEILRKKI</sequence>
<feature type="compositionally biased region" description="Basic and acidic residues" evidence="1">
    <location>
        <begin position="28"/>
        <end position="44"/>
    </location>
</feature>
<feature type="region of interest" description="Disordered" evidence="1">
    <location>
        <begin position="1"/>
        <end position="44"/>
    </location>
</feature>
<dbReference type="EMBL" id="NKCK01000094">
    <property type="protein sequence ID" value="RSM00430.1"/>
    <property type="molecule type" value="Genomic_DNA"/>
</dbReference>
<evidence type="ECO:0000313" key="3">
    <source>
        <dbReference type="Proteomes" id="UP000287144"/>
    </source>
</evidence>
<proteinExistence type="predicted"/>
<evidence type="ECO:0000313" key="2">
    <source>
        <dbReference type="EMBL" id="RSM00430.1"/>
    </source>
</evidence>
<dbReference type="AlphaFoldDB" id="A0A428TEE9"/>
<organism evidence="2 3">
    <name type="scientific">Fusarium oligoseptatum</name>
    <dbReference type="NCBI Taxonomy" id="2604345"/>
    <lineage>
        <taxon>Eukaryota</taxon>
        <taxon>Fungi</taxon>
        <taxon>Dikarya</taxon>
        <taxon>Ascomycota</taxon>
        <taxon>Pezizomycotina</taxon>
        <taxon>Sordariomycetes</taxon>
        <taxon>Hypocreomycetidae</taxon>
        <taxon>Hypocreales</taxon>
        <taxon>Nectriaceae</taxon>
        <taxon>Fusarium</taxon>
        <taxon>Fusarium solani species complex</taxon>
    </lineage>
</organism>
<accession>A0A428TEE9</accession>
<name>A0A428TEE9_9HYPO</name>
<dbReference type="Proteomes" id="UP000287144">
    <property type="component" value="Unassembled WGS sequence"/>
</dbReference>
<gene>
    <name evidence="2" type="ORF">CEP52_009146</name>
</gene>
<protein>
    <submittedName>
        <fullName evidence="2">Uncharacterized protein</fullName>
    </submittedName>
</protein>
<keyword evidence="3" id="KW-1185">Reference proteome</keyword>
<reference evidence="2 3" key="1">
    <citation type="submission" date="2017-06" db="EMBL/GenBank/DDBJ databases">
        <title>Comparative genomic analysis of Ambrosia Fusariam Clade fungi.</title>
        <authorList>
            <person name="Stajich J.E."/>
            <person name="Carrillo J."/>
            <person name="Kijimoto T."/>
            <person name="Eskalen A."/>
            <person name="O'Donnell K."/>
            <person name="Kasson M."/>
        </authorList>
    </citation>
    <scope>NUCLEOTIDE SEQUENCE [LARGE SCALE GENOMIC DNA]</scope>
    <source>
        <strain evidence="2 3">NRRL62579</strain>
    </source>
</reference>
<evidence type="ECO:0000256" key="1">
    <source>
        <dbReference type="SAM" id="MobiDB-lite"/>
    </source>
</evidence>
<comment type="caution">
    <text evidence="2">The sequence shown here is derived from an EMBL/GenBank/DDBJ whole genome shotgun (WGS) entry which is preliminary data.</text>
</comment>
<dbReference type="STRING" id="1325735.A0A428TEE9"/>